<dbReference type="AlphaFoldDB" id="A0A7C3EB68"/>
<protein>
    <submittedName>
        <fullName evidence="2">MBL fold metallo-hydrolase</fullName>
    </submittedName>
</protein>
<accession>A0A7C3EB68</accession>
<dbReference type="InterPro" id="IPR001279">
    <property type="entry name" value="Metallo-B-lactamas"/>
</dbReference>
<dbReference type="Gene3D" id="3.60.15.10">
    <property type="entry name" value="Ribonuclease Z/Hydroxyacylglutathione hydrolase-like"/>
    <property type="match status" value="1"/>
</dbReference>
<dbReference type="InterPro" id="IPR036866">
    <property type="entry name" value="RibonucZ/Hydroxyglut_hydro"/>
</dbReference>
<dbReference type="PANTHER" id="PTHR46018:SF2">
    <property type="entry name" value="ZINC PHOSPHODIESTERASE ELAC PROTEIN 1"/>
    <property type="match status" value="1"/>
</dbReference>
<dbReference type="CDD" id="cd07715">
    <property type="entry name" value="TaR3-like_MBL-fold"/>
    <property type="match status" value="1"/>
</dbReference>
<dbReference type="Pfam" id="PF00753">
    <property type="entry name" value="Lactamase_B"/>
    <property type="match status" value="1"/>
</dbReference>
<reference evidence="2" key="1">
    <citation type="journal article" date="2020" name="mSystems">
        <title>Genome- and Community-Level Interaction Insights into Carbon Utilization and Element Cycling Functions of Hydrothermarchaeota in Hydrothermal Sediment.</title>
        <authorList>
            <person name="Zhou Z."/>
            <person name="Liu Y."/>
            <person name="Xu W."/>
            <person name="Pan J."/>
            <person name="Luo Z.H."/>
            <person name="Li M."/>
        </authorList>
    </citation>
    <scope>NUCLEOTIDE SEQUENCE [LARGE SCALE GENOMIC DNA]</scope>
    <source>
        <strain evidence="2">SpSt-503</strain>
    </source>
</reference>
<keyword evidence="2" id="KW-0378">Hydrolase</keyword>
<dbReference type="EMBL" id="DSVL01000438">
    <property type="protein sequence ID" value="HFH30653.1"/>
    <property type="molecule type" value="Genomic_DNA"/>
</dbReference>
<dbReference type="SUPFAM" id="SSF56281">
    <property type="entry name" value="Metallo-hydrolase/oxidoreductase"/>
    <property type="match status" value="1"/>
</dbReference>
<sequence length="305" mass="34657">MFSVRIWGDRGSIPCPGPATVQFGGNTSCLEIRVDERLVIVDLGTGIKPLGDWLMANDFKKGPIDADIFITHTHWDHIMGFPMFTPIFVPGTKLRIRGPVSYEDETLESIIGAQLSYRYWPVRQSELAADITYDQLKETQLDLGGGLTVRTKYLNHPILCLGYRFEYQGKSIITAYDNEPFRNVFPTDPSDPSYDEDAAREGELAAREENEKILRFFKDADVLIHDTQYTKKEYEAGKVGWGHSSYEHAINAAHKAGVKKLVLFHHDPNRTDEQLEKLEMAYRQRIAGKTNMQLMMAREGLVIEA</sequence>
<organism evidence="2">
    <name type="scientific">Gracilinema caldarium</name>
    <dbReference type="NCBI Taxonomy" id="215591"/>
    <lineage>
        <taxon>Bacteria</taxon>
        <taxon>Pseudomonadati</taxon>
        <taxon>Spirochaetota</taxon>
        <taxon>Spirochaetia</taxon>
        <taxon>Spirochaetales</taxon>
        <taxon>Breznakiellaceae</taxon>
        <taxon>Gracilinema</taxon>
    </lineage>
</organism>
<proteinExistence type="predicted"/>
<feature type="domain" description="Metallo-beta-lactamase" evidence="1">
    <location>
        <begin position="25"/>
        <end position="99"/>
    </location>
</feature>
<evidence type="ECO:0000313" key="2">
    <source>
        <dbReference type="EMBL" id="HFH30653.1"/>
    </source>
</evidence>
<evidence type="ECO:0000259" key="1">
    <source>
        <dbReference type="Pfam" id="PF00753"/>
    </source>
</evidence>
<gene>
    <name evidence="2" type="ORF">ENS59_14275</name>
</gene>
<name>A0A7C3EB68_9SPIR</name>
<dbReference type="GO" id="GO:0042781">
    <property type="term" value="F:3'-tRNA processing endoribonuclease activity"/>
    <property type="evidence" value="ECO:0007669"/>
    <property type="project" value="TreeGrafter"/>
</dbReference>
<dbReference type="PANTHER" id="PTHR46018">
    <property type="entry name" value="ZINC PHOSPHODIESTERASE ELAC PROTEIN 1"/>
    <property type="match status" value="1"/>
</dbReference>
<comment type="caution">
    <text evidence="2">The sequence shown here is derived from an EMBL/GenBank/DDBJ whole genome shotgun (WGS) entry which is preliminary data.</text>
</comment>